<dbReference type="EMBL" id="PCWK01000064">
    <property type="protein sequence ID" value="PIR01911.1"/>
    <property type="molecule type" value="Genomic_DNA"/>
</dbReference>
<name>A0A2H0MZ67_9BACT</name>
<dbReference type="PANTHER" id="PTHR38471:SF2">
    <property type="entry name" value="FOUR HELIX BUNDLE PROTEIN"/>
    <property type="match status" value="1"/>
</dbReference>
<sequence length="119" mass="14322">MRGENFFEHLKKKMDEYVHLIYRITKEFPKEELYGVTSQMRRAALSIILNYIEGFARQKKAVKQNFWEISYGSLKETKYLLHFSFIEEYLNKEQYERAINLAEEIGAMLWRAKQSLRGT</sequence>
<evidence type="ECO:0000313" key="2">
    <source>
        <dbReference type="Proteomes" id="UP000231139"/>
    </source>
</evidence>
<comment type="caution">
    <text evidence="1">The sequence shown here is derived from an EMBL/GenBank/DDBJ whole genome shotgun (WGS) entry which is preliminary data.</text>
</comment>
<accession>A0A2H0MZ67</accession>
<dbReference type="InterPro" id="IPR012657">
    <property type="entry name" value="23S_rRNA-intervening_sequence"/>
</dbReference>
<dbReference type="Pfam" id="PF05635">
    <property type="entry name" value="23S_rRNA_IVP"/>
    <property type="match status" value="1"/>
</dbReference>
<organism evidence="1 2">
    <name type="scientific">Candidatus Nealsonbacteria bacterium CG11_big_fil_rev_8_21_14_0_20_35_11</name>
    <dbReference type="NCBI Taxonomy" id="1974713"/>
    <lineage>
        <taxon>Bacteria</taxon>
        <taxon>Candidatus Nealsoniibacteriota</taxon>
    </lineage>
</organism>
<gene>
    <name evidence="1" type="ORF">COV62_02795</name>
</gene>
<dbReference type="PANTHER" id="PTHR38471">
    <property type="entry name" value="FOUR HELIX BUNDLE PROTEIN"/>
    <property type="match status" value="1"/>
</dbReference>
<dbReference type="Proteomes" id="UP000231139">
    <property type="component" value="Unassembled WGS sequence"/>
</dbReference>
<dbReference type="SUPFAM" id="SSF158446">
    <property type="entry name" value="IVS-encoded protein-like"/>
    <property type="match status" value="1"/>
</dbReference>
<dbReference type="InterPro" id="IPR036583">
    <property type="entry name" value="23S_rRNA_IVS_sf"/>
</dbReference>
<reference evidence="1 2" key="1">
    <citation type="submission" date="2017-09" db="EMBL/GenBank/DDBJ databases">
        <title>Depth-based differentiation of microbial function through sediment-hosted aquifers and enrichment of novel symbionts in the deep terrestrial subsurface.</title>
        <authorList>
            <person name="Probst A.J."/>
            <person name="Ladd B."/>
            <person name="Jarett J.K."/>
            <person name="Geller-Mcgrath D.E."/>
            <person name="Sieber C.M."/>
            <person name="Emerson J.B."/>
            <person name="Anantharaman K."/>
            <person name="Thomas B.C."/>
            <person name="Malmstrom R."/>
            <person name="Stieglmeier M."/>
            <person name="Klingl A."/>
            <person name="Woyke T."/>
            <person name="Ryan C.M."/>
            <person name="Banfield J.F."/>
        </authorList>
    </citation>
    <scope>NUCLEOTIDE SEQUENCE [LARGE SCALE GENOMIC DNA]</scope>
    <source>
        <strain evidence="1">CG11_big_fil_rev_8_21_14_0_20_35_11</strain>
    </source>
</reference>
<dbReference type="NCBIfam" id="TIGR02436">
    <property type="entry name" value="four helix bundle protein"/>
    <property type="match status" value="1"/>
</dbReference>
<dbReference type="Gene3D" id="1.20.1440.60">
    <property type="entry name" value="23S rRNA-intervening sequence"/>
    <property type="match status" value="1"/>
</dbReference>
<evidence type="ECO:0000313" key="1">
    <source>
        <dbReference type="EMBL" id="PIR01911.1"/>
    </source>
</evidence>
<dbReference type="CDD" id="cd16377">
    <property type="entry name" value="23S_rRNA_IVP_like"/>
    <property type="match status" value="1"/>
</dbReference>
<protein>
    <submittedName>
        <fullName evidence="1">Four helix bundle protein</fullName>
    </submittedName>
</protein>
<proteinExistence type="predicted"/>
<dbReference type="AlphaFoldDB" id="A0A2H0MZ67"/>